<dbReference type="Proteomes" id="UP000652761">
    <property type="component" value="Unassembled WGS sequence"/>
</dbReference>
<dbReference type="GO" id="GO:1900871">
    <property type="term" value="P:chloroplast mRNA modification"/>
    <property type="evidence" value="ECO:0007669"/>
    <property type="project" value="TreeGrafter"/>
</dbReference>
<dbReference type="InterPro" id="IPR000504">
    <property type="entry name" value="RRM_dom"/>
</dbReference>
<evidence type="ECO:0000256" key="1">
    <source>
        <dbReference type="ARBA" id="ARBA00022884"/>
    </source>
</evidence>
<feature type="domain" description="RRM" evidence="3">
    <location>
        <begin position="83"/>
        <end position="148"/>
    </location>
</feature>
<keyword evidence="1 2" id="KW-0694">RNA-binding</keyword>
<dbReference type="OrthoDB" id="439808at2759"/>
<dbReference type="Pfam" id="PF00076">
    <property type="entry name" value="RRM_1"/>
    <property type="match status" value="1"/>
</dbReference>
<accession>A0A843UWS3</accession>
<dbReference type="AlphaFoldDB" id="A0A843UWS3"/>
<sequence>MAATAMASWAPIQVSPARTGAKPSCSIASSRPASPGSLLLCRNPSVLFPRPIKLRQPKQGNGFSGVVACLSPDAPRRVPAASTKLYVSGLSFRTTEEGLRNAFEKFGQLADVNLVMDRVANRPRGFAFLRYATEEESKKAIEGMHGKV</sequence>
<dbReference type="GO" id="GO:0003723">
    <property type="term" value="F:RNA binding"/>
    <property type="evidence" value="ECO:0007669"/>
    <property type="project" value="UniProtKB-UniRule"/>
</dbReference>
<protein>
    <recommendedName>
        <fullName evidence="3">RRM domain-containing protein</fullName>
    </recommendedName>
</protein>
<proteinExistence type="predicted"/>
<dbReference type="PROSITE" id="PS50102">
    <property type="entry name" value="RRM"/>
    <property type="match status" value="1"/>
</dbReference>
<name>A0A843UWS3_COLES</name>
<dbReference type="Gene3D" id="3.30.70.330">
    <property type="match status" value="1"/>
</dbReference>
<evidence type="ECO:0000313" key="5">
    <source>
        <dbReference type="Proteomes" id="UP000652761"/>
    </source>
</evidence>
<organism evidence="4 5">
    <name type="scientific">Colocasia esculenta</name>
    <name type="common">Wild taro</name>
    <name type="synonym">Arum esculentum</name>
    <dbReference type="NCBI Taxonomy" id="4460"/>
    <lineage>
        <taxon>Eukaryota</taxon>
        <taxon>Viridiplantae</taxon>
        <taxon>Streptophyta</taxon>
        <taxon>Embryophyta</taxon>
        <taxon>Tracheophyta</taxon>
        <taxon>Spermatophyta</taxon>
        <taxon>Magnoliopsida</taxon>
        <taxon>Liliopsida</taxon>
        <taxon>Araceae</taxon>
        <taxon>Aroideae</taxon>
        <taxon>Colocasieae</taxon>
        <taxon>Colocasia</taxon>
    </lineage>
</organism>
<dbReference type="GO" id="GO:0016554">
    <property type="term" value="P:cytidine to uridine editing"/>
    <property type="evidence" value="ECO:0007669"/>
    <property type="project" value="TreeGrafter"/>
</dbReference>
<dbReference type="InterPro" id="IPR035979">
    <property type="entry name" value="RBD_domain_sf"/>
</dbReference>
<dbReference type="SMART" id="SM00360">
    <property type="entry name" value="RRM"/>
    <property type="match status" value="1"/>
</dbReference>
<dbReference type="SUPFAM" id="SSF54928">
    <property type="entry name" value="RNA-binding domain, RBD"/>
    <property type="match status" value="1"/>
</dbReference>
<comment type="caution">
    <text evidence="4">The sequence shown here is derived from an EMBL/GenBank/DDBJ whole genome shotgun (WGS) entry which is preliminary data.</text>
</comment>
<reference evidence="4" key="1">
    <citation type="submission" date="2017-07" db="EMBL/GenBank/DDBJ databases">
        <title>Taro Niue Genome Assembly and Annotation.</title>
        <authorList>
            <person name="Atibalentja N."/>
            <person name="Keating K."/>
            <person name="Fields C.J."/>
        </authorList>
    </citation>
    <scope>NUCLEOTIDE SEQUENCE</scope>
    <source>
        <strain evidence="4">Niue_2</strain>
        <tissue evidence="4">Leaf</tissue>
    </source>
</reference>
<evidence type="ECO:0000259" key="3">
    <source>
        <dbReference type="PROSITE" id="PS50102"/>
    </source>
</evidence>
<keyword evidence="5" id="KW-1185">Reference proteome</keyword>
<dbReference type="PANTHER" id="PTHR48029:SF1">
    <property type="entry name" value="NUCLEOLAR PROTEIN 8"/>
    <property type="match status" value="1"/>
</dbReference>
<gene>
    <name evidence="4" type="ORF">Taro_019638</name>
</gene>
<evidence type="ECO:0000313" key="4">
    <source>
        <dbReference type="EMBL" id="MQL87086.1"/>
    </source>
</evidence>
<dbReference type="GO" id="GO:0009507">
    <property type="term" value="C:chloroplast"/>
    <property type="evidence" value="ECO:0007669"/>
    <property type="project" value="TreeGrafter"/>
</dbReference>
<dbReference type="InterPro" id="IPR012677">
    <property type="entry name" value="Nucleotide-bd_a/b_plait_sf"/>
</dbReference>
<dbReference type="EMBL" id="NMUH01000952">
    <property type="protein sequence ID" value="MQL87086.1"/>
    <property type="molecule type" value="Genomic_DNA"/>
</dbReference>
<dbReference type="PANTHER" id="PTHR48029">
    <property type="entry name" value="NUCLEOLAR PROTEIN 8"/>
    <property type="match status" value="1"/>
</dbReference>
<evidence type="ECO:0000256" key="2">
    <source>
        <dbReference type="PROSITE-ProRule" id="PRU00176"/>
    </source>
</evidence>